<reference evidence="1 2" key="1">
    <citation type="journal article" date="2014" name="Genome Biol. Evol.">
        <title>The secreted proteins of Achlya hypogyna and Thraustotheca clavata identify the ancestral oomycete secretome and reveal gene acquisitions by horizontal gene transfer.</title>
        <authorList>
            <person name="Misner I."/>
            <person name="Blouin N."/>
            <person name="Leonard G."/>
            <person name="Richards T.A."/>
            <person name="Lane C.E."/>
        </authorList>
    </citation>
    <scope>NUCLEOTIDE SEQUENCE [LARGE SCALE GENOMIC DNA]</scope>
    <source>
        <strain evidence="1 2">ATCC 34112</strain>
    </source>
</reference>
<protein>
    <recommendedName>
        <fullName evidence="3">E2F-associated phosphoprotein</fullName>
    </recommendedName>
</protein>
<keyword evidence="2" id="KW-1185">Reference proteome</keyword>
<dbReference type="InterPro" id="IPR019370">
    <property type="entry name" value="E2F-assoc_phosphoprotein"/>
</dbReference>
<dbReference type="GO" id="GO:0005634">
    <property type="term" value="C:nucleus"/>
    <property type="evidence" value="ECO:0007669"/>
    <property type="project" value="TreeGrafter"/>
</dbReference>
<dbReference type="AlphaFoldDB" id="A0A1W0ACK3"/>
<dbReference type="Proteomes" id="UP000243217">
    <property type="component" value="Unassembled WGS sequence"/>
</dbReference>
<organism evidence="1 2">
    <name type="scientific">Thraustotheca clavata</name>
    <dbReference type="NCBI Taxonomy" id="74557"/>
    <lineage>
        <taxon>Eukaryota</taxon>
        <taxon>Sar</taxon>
        <taxon>Stramenopiles</taxon>
        <taxon>Oomycota</taxon>
        <taxon>Saprolegniomycetes</taxon>
        <taxon>Saprolegniales</taxon>
        <taxon>Achlyaceae</taxon>
        <taxon>Thraustotheca</taxon>
    </lineage>
</organism>
<evidence type="ECO:0008006" key="3">
    <source>
        <dbReference type="Google" id="ProtNLM"/>
    </source>
</evidence>
<dbReference type="PANTHER" id="PTHR15967:SF0">
    <property type="entry name" value="E2F-ASSOCIATED PHOSPHOPROTEIN"/>
    <property type="match status" value="1"/>
</dbReference>
<accession>A0A1W0ACK3</accession>
<evidence type="ECO:0000313" key="1">
    <source>
        <dbReference type="EMBL" id="OQS08023.1"/>
    </source>
</evidence>
<proteinExistence type="predicted"/>
<dbReference type="STRING" id="74557.A0A1W0ACK3"/>
<dbReference type="PANTHER" id="PTHR15967">
    <property type="entry name" value="E2F-ASSOCIATED PHOSPHOPROTEIN"/>
    <property type="match status" value="1"/>
</dbReference>
<dbReference type="Pfam" id="PF10238">
    <property type="entry name" value="Eapp_C"/>
    <property type="match status" value="1"/>
</dbReference>
<gene>
    <name evidence="1" type="ORF">THRCLA_00006</name>
</gene>
<name>A0A1W0ACK3_9STRA</name>
<evidence type="ECO:0000313" key="2">
    <source>
        <dbReference type="Proteomes" id="UP000243217"/>
    </source>
</evidence>
<comment type="caution">
    <text evidence="1">The sequence shown here is derived from an EMBL/GenBank/DDBJ whole genome shotgun (WGS) entry which is preliminary data.</text>
</comment>
<sequence length="180" mass="20490">MFDAKMAALMAALDAVDLSREKGELKPVCMETRHFEANREVVEDDVEESKHKDVVMVENEKGNDVEQDELYNEQEDDQDAAYVNQHLRGTIDEFCDAALSCPSCFVTVCYASERHERYETQYRAKKAVNCRILEETHERVNGNDKGTYHSVVCSDCGAIVGLKAPQEHHIHFFHVLPSHS</sequence>
<dbReference type="EMBL" id="JNBS01000006">
    <property type="protein sequence ID" value="OQS08023.1"/>
    <property type="molecule type" value="Genomic_DNA"/>
</dbReference>
<dbReference type="OrthoDB" id="122464at2759"/>